<keyword evidence="2" id="KW-0813">Transport</keyword>
<feature type="transmembrane region" description="Helical" evidence="6">
    <location>
        <begin position="20"/>
        <end position="41"/>
    </location>
</feature>
<dbReference type="PIRSF" id="PIRSF006060">
    <property type="entry name" value="AA_transporter"/>
    <property type="match status" value="1"/>
</dbReference>
<comment type="subcellular location">
    <subcellularLocation>
        <location evidence="1">Membrane</location>
        <topology evidence="1">Multi-pass membrane protein</topology>
    </subcellularLocation>
</comment>
<dbReference type="PANTHER" id="PTHR45649:SF11">
    <property type="entry name" value="TRANSPORTER, PUTATIVE (EUROFUNG)-RELATED"/>
    <property type="match status" value="1"/>
</dbReference>
<feature type="transmembrane region" description="Helical" evidence="6">
    <location>
        <begin position="378"/>
        <end position="400"/>
    </location>
</feature>
<feature type="transmembrane region" description="Helical" evidence="6">
    <location>
        <begin position="350"/>
        <end position="372"/>
    </location>
</feature>
<dbReference type="EMBL" id="KV907497">
    <property type="protein sequence ID" value="OOF97214.1"/>
    <property type="molecule type" value="Genomic_DNA"/>
</dbReference>
<evidence type="ECO:0000256" key="6">
    <source>
        <dbReference type="SAM" id="Phobius"/>
    </source>
</evidence>
<keyword evidence="3 6" id="KW-0812">Transmembrane</keyword>
<proteinExistence type="predicted"/>
<dbReference type="PANTHER" id="PTHR45649">
    <property type="entry name" value="AMINO-ACID PERMEASE BAT1"/>
    <property type="match status" value="1"/>
</dbReference>
<sequence length="502" mass="54109">MADIEGAGAHRAELPRQFTFFSTAALGFSITNSWLGYSGILSTPLIMGGSPTAFFGLVVASVASCIITTGFAELASAFPSSGGPYHFAFMVAWPKHRAFVTFVVGWLSVISWCTGAASGAIICAQMISSLVTIHYPSFTETAWRIYLIYLLTVLLSAVIVCFLPRAIPRLEDFLFICSLLAFLASLITVLVMRGHKQAAHTVFLAYENHTGWSDGTAFMIGAGTCMYSYVAMDSVTHIADEVPDPGCNVPRAMMTTILIGIMTTVPWAMALLFCTTDLGVVSSSPIPIYTVYLQATSSQPVATFFTSWIIFLYGAALLSGLLTTGRLTYSFARAGGLPFSPFFAKVTNEVPLNATVAASLFIILYGLIYVVSTTAFNSLISLAIIILNVCYVIPQGIVLLRGRDLALPRRSFAMGKRLGAFCNAVSVLWVTVILVFFCFPLRVPTTVHDMNYVSAVITGFVLLIVVGWWGGKRMTFSGSDIVFTHGGQDGMARISDDDTGSK</sequence>
<dbReference type="OrthoDB" id="2417308at2759"/>
<dbReference type="VEuPathDB" id="FungiDB:ASPCADRAFT_514220"/>
<feature type="transmembrane region" description="Helical" evidence="6">
    <location>
        <begin position="450"/>
        <end position="469"/>
    </location>
</feature>
<keyword evidence="8" id="KW-1185">Reference proteome</keyword>
<evidence type="ECO:0000256" key="5">
    <source>
        <dbReference type="ARBA" id="ARBA00023136"/>
    </source>
</evidence>
<feature type="transmembrane region" description="Helical" evidence="6">
    <location>
        <begin position="173"/>
        <end position="192"/>
    </location>
</feature>
<evidence type="ECO:0000256" key="3">
    <source>
        <dbReference type="ARBA" id="ARBA00022692"/>
    </source>
</evidence>
<feature type="transmembrane region" description="Helical" evidence="6">
    <location>
        <begin position="421"/>
        <end position="444"/>
    </location>
</feature>
<feature type="transmembrane region" description="Helical" evidence="6">
    <location>
        <begin position="145"/>
        <end position="167"/>
    </location>
</feature>
<dbReference type="AlphaFoldDB" id="A0A1R3RRX6"/>
<evidence type="ECO:0000256" key="2">
    <source>
        <dbReference type="ARBA" id="ARBA00022448"/>
    </source>
</evidence>
<keyword evidence="4 6" id="KW-1133">Transmembrane helix</keyword>
<gene>
    <name evidence="7" type="ORF">ASPCADRAFT_514220</name>
</gene>
<dbReference type="Proteomes" id="UP000188318">
    <property type="component" value="Unassembled WGS sequence"/>
</dbReference>
<protein>
    <recommendedName>
        <fullName evidence="9">Amino acid permease/ SLC12A domain-containing protein</fullName>
    </recommendedName>
</protein>
<feature type="transmembrane region" description="Helical" evidence="6">
    <location>
        <begin position="98"/>
        <end position="124"/>
    </location>
</feature>
<dbReference type="Gene3D" id="1.20.1740.10">
    <property type="entry name" value="Amino acid/polyamine transporter I"/>
    <property type="match status" value="1"/>
</dbReference>
<feature type="transmembrane region" description="Helical" evidence="6">
    <location>
        <begin position="257"/>
        <end position="281"/>
    </location>
</feature>
<organism evidence="7 8">
    <name type="scientific">Aspergillus carbonarius (strain ITEM 5010)</name>
    <dbReference type="NCBI Taxonomy" id="602072"/>
    <lineage>
        <taxon>Eukaryota</taxon>
        <taxon>Fungi</taxon>
        <taxon>Dikarya</taxon>
        <taxon>Ascomycota</taxon>
        <taxon>Pezizomycotina</taxon>
        <taxon>Eurotiomycetes</taxon>
        <taxon>Eurotiomycetidae</taxon>
        <taxon>Eurotiales</taxon>
        <taxon>Aspergillaceae</taxon>
        <taxon>Aspergillus</taxon>
        <taxon>Aspergillus subgen. Circumdati</taxon>
    </lineage>
</organism>
<evidence type="ECO:0008006" key="9">
    <source>
        <dbReference type="Google" id="ProtNLM"/>
    </source>
</evidence>
<evidence type="ECO:0000256" key="4">
    <source>
        <dbReference type="ARBA" id="ARBA00022989"/>
    </source>
</evidence>
<evidence type="ECO:0000313" key="7">
    <source>
        <dbReference type="EMBL" id="OOF97214.1"/>
    </source>
</evidence>
<evidence type="ECO:0000313" key="8">
    <source>
        <dbReference type="Proteomes" id="UP000188318"/>
    </source>
</evidence>
<accession>A0A1R3RRX6</accession>
<dbReference type="GO" id="GO:0016020">
    <property type="term" value="C:membrane"/>
    <property type="evidence" value="ECO:0007669"/>
    <property type="project" value="UniProtKB-SubCell"/>
</dbReference>
<reference evidence="8" key="1">
    <citation type="journal article" date="2017" name="Genome Biol.">
        <title>Comparative genomics reveals high biological diversity and specific adaptations in the industrially and medically important fungal genus Aspergillus.</title>
        <authorList>
            <person name="de Vries R.P."/>
            <person name="Riley R."/>
            <person name="Wiebenga A."/>
            <person name="Aguilar-Osorio G."/>
            <person name="Amillis S."/>
            <person name="Uchima C.A."/>
            <person name="Anderluh G."/>
            <person name="Asadollahi M."/>
            <person name="Askin M."/>
            <person name="Barry K."/>
            <person name="Battaglia E."/>
            <person name="Bayram O."/>
            <person name="Benocci T."/>
            <person name="Braus-Stromeyer S.A."/>
            <person name="Caldana C."/>
            <person name="Canovas D."/>
            <person name="Cerqueira G.C."/>
            <person name="Chen F."/>
            <person name="Chen W."/>
            <person name="Choi C."/>
            <person name="Clum A."/>
            <person name="Dos Santos R.A."/>
            <person name="Damasio A.R."/>
            <person name="Diallinas G."/>
            <person name="Emri T."/>
            <person name="Fekete E."/>
            <person name="Flipphi M."/>
            <person name="Freyberg S."/>
            <person name="Gallo A."/>
            <person name="Gournas C."/>
            <person name="Habgood R."/>
            <person name="Hainaut M."/>
            <person name="Harispe M.L."/>
            <person name="Henrissat B."/>
            <person name="Hilden K.S."/>
            <person name="Hope R."/>
            <person name="Hossain A."/>
            <person name="Karabika E."/>
            <person name="Karaffa L."/>
            <person name="Karanyi Z."/>
            <person name="Krasevec N."/>
            <person name="Kuo A."/>
            <person name="Kusch H."/>
            <person name="LaButti K."/>
            <person name="Lagendijk E.L."/>
            <person name="Lapidus A."/>
            <person name="Levasseur A."/>
            <person name="Lindquist E."/>
            <person name="Lipzen A."/>
            <person name="Logrieco A.F."/>
            <person name="MacCabe A."/>
            <person name="Maekelae M.R."/>
            <person name="Malavazi I."/>
            <person name="Melin P."/>
            <person name="Meyer V."/>
            <person name="Mielnichuk N."/>
            <person name="Miskei M."/>
            <person name="Molnar A.P."/>
            <person name="Mule G."/>
            <person name="Ngan C.Y."/>
            <person name="Orejas M."/>
            <person name="Orosz E."/>
            <person name="Ouedraogo J.P."/>
            <person name="Overkamp K.M."/>
            <person name="Park H.-S."/>
            <person name="Perrone G."/>
            <person name="Piumi F."/>
            <person name="Punt P.J."/>
            <person name="Ram A.F."/>
            <person name="Ramon A."/>
            <person name="Rauscher S."/>
            <person name="Record E."/>
            <person name="Riano-Pachon D.M."/>
            <person name="Robert V."/>
            <person name="Roehrig J."/>
            <person name="Ruller R."/>
            <person name="Salamov A."/>
            <person name="Salih N.S."/>
            <person name="Samson R.A."/>
            <person name="Sandor E."/>
            <person name="Sanguinetti M."/>
            <person name="Schuetze T."/>
            <person name="Sepcic K."/>
            <person name="Shelest E."/>
            <person name="Sherlock G."/>
            <person name="Sophianopoulou V."/>
            <person name="Squina F.M."/>
            <person name="Sun H."/>
            <person name="Susca A."/>
            <person name="Todd R.B."/>
            <person name="Tsang A."/>
            <person name="Unkles S.E."/>
            <person name="van de Wiele N."/>
            <person name="van Rossen-Uffink D."/>
            <person name="Oliveira J.V."/>
            <person name="Vesth T.C."/>
            <person name="Visser J."/>
            <person name="Yu J.-H."/>
            <person name="Zhou M."/>
            <person name="Andersen M.R."/>
            <person name="Archer D.B."/>
            <person name="Baker S.E."/>
            <person name="Benoit I."/>
            <person name="Brakhage A.A."/>
            <person name="Braus G.H."/>
            <person name="Fischer R."/>
            <person name="Frisvad J.C."/>
            <person name="Goldman G.H."/>
            <person name="Houbraken J."/>
            <person name="Oakley B."/>
            <person name="Pocsi I."/>
            <person name="Scazzocchio C."/>
            <person name="Seiboth B."/>
            <person name="vanKuyk P.A."/>
            <person name="Wortman J."/>
            <person name="Dyer P.S."/>
            <person name="Grigoriev I.V."/>
        </authorList>
    </citation>
    <scope>NUCLEOTIDE SEQUENCE [LARGE SCALE GENOMIC DNA]</scope>
    <source>
        <strain evidence="8">ITEM 5010</strain>
    </source>
</reference>
<dbReference type="GO" id="GO:0022857">
    <property type="term" value="F:transmembrane transporter activity"/>
    <property type="evidence" value="ECO:0007669"/>
    <property type="project" value="InterPro"/>
</dbReference>
<evidence type="ECO:0000256" key="1">
    <source>
        <dbReference type="ARBA" id="ARBA00004141"/>
    </source>
</evidence>
<dbReference type="Pfam" id="PF13520">
    <property type="entry name" value="AA_permease_2"/>
    <property type="match status" value="1"/>
</dbReference>
<feature type="transmembrane region" description="Helical" evidence="6">
    <location>
        <begin position="53"/>
        <end position="78"/>
    </location>
</feature>
<name>A0A1R3RRX6_ASPC5</name>
<dbReference type="STRING" id="602072.A0A1R3RRX6"/>
<dbReference type="InterPro" id="IPR002293">
    <property type="entry name" value="AA/rel_permease1"/>
</dbReference>
<dbReference type="OMA" id="YVIPQGI"/>
<keyword evidence="5 6" id="KW-0472">Membrane</keyword>
<feature type="transmembrane region" description="Helical" evidence="6">
    <location>
        <begin position="301"/>
        <end position="329"/>
    </location>
</feature>